<evidence type="ECO:0000256" key="2">
    <source>
        <dbReference type="SAM" id="SignalP"/>
    </source>
</evidence>
<keyword evidence="4" id="KW-1185">Reference proteome</keyword>
<feature type="signal peptide" evidence="2">
    <location>
        <begin position="1"/>
        <end position="18"/>
    </location>
</feature>
<dbReference type="EMBL" id="BAAFGZ010000026">
    <property type="protein sequence ID" value="GAB0132813.1"/>
    <property type="molecule type" value="Genomic_DNA"/>
</dbReference>
<evidence type="ECO:0000313" key="4">
    <source>
        <dbReference type="Proteomes" id="UP001562357"/>
    </source>
</evidence>
<name>A0ABQ0CH92_9HYPO</name>
<reference evidence="4" key="1">
    <citation type="submission" date="2024-06" db="EMBL/GenBank/DDBJ databases">
        <title>Draft Genome Sequences of Epichloe bromicola Strains Isolated from Elymus ciliaris.</title>
        <authorList>
            <consortium name="Epichloe bromicola genome sequencing consortium"/>
            <person name="Miura A."/>
            <person name="Imano S."/>
            <person name="Ashida A."/>
            <person name="Sato I."/>
            <person name="Chiba S."/>
            <person name="Tanaka A."/>
            <person name="Camagna M."/>
            <person name="Takemoto D."/>
        </authorList>
    </citation>
    <scope>NUCLEOTIDE SEQUENCE [LARGE SCALE GENOMIC DNA]</scope>
    <source>
        <strain evidence="4">DP</strain>
    </source>
</reference>
<feature type="chain" id="PRO_5046258448" evidence="2">
    <location>
        <begin position="19"/>
        <end position="122"/>
    </location>
</feature>
<protein>
    <submittedName>
        <fullName evidence="3">Uncharacterized protein</fullName>
    </submittedName>
</protein>
<comment type="caution">
    <text evidence="3">The sequence shown here is derived from an EMBL/GenBank/DDBJ whole genome shotgun (WGS) entry which is preliminary data.</text>
</comment>
<dbReference type="Proteomes" id="UP001562357">
    <property type="component" value="Unassembled WGS sequence"/>
</dbReference>
<feature type="compositionally biased region" description="Pro residues" evidence="1">
    <location>
        <begin position="22"/>
        <end position="43"/>
    </location>
</feature>
<organism evidence="3 4">
    <name type="scientific">Epichloe bromicola</name>
    <dbReference type="NCBI Taxonomy" id="79588"/>
    <lineage>
        <taxon>Eukaryota</taxon>
        <taxon>Fungi</taxon>
        <taxon>Dikarya</taxon>
        <taxon>Ascomycota</taxon>
        <taxon>Pezizomycotina</taxon>
        <taxon>Sordariomycetes</taxon>
        <taxon>Hypocreomycetidae</taxon>
        <taxon>Hypocreales</taxon>
        <taxon>Clavicipitaceae</taxon>
        <taxon>Epichloe</taxon>
    </lineage>
</organism>
<evidence type="ECO:0000313" key="3">
    <source>
        <dbReference type="EMBL" id="GAB0132813.1"/>
    </source>
</evidence>
<keyword evidence="2" id="KW-0732">Signal</keyword>
<feature type="region of interest" description="Disordered" evidence="1">
    <location>
        <begin position="21"/>
        <end position="45"/>
    </location>
</feature>
<proteinExistence type="predicted"/>
<gene>
    <name evidence="3" type="primary">g1239</name>
    <name evidence="3" type="ORF">EsDP_00001239</name>
</gene>
<evidence type="ECO:0000256" key="1">
    <source>
        <dbReference type="SAM" id="MobiDB-lite"/>
    </source>
</evidence>
<accession>A0ABQ0CH92</accession>
<sequence>MRAPTVLAFFLTGTLSSAHVPADPPGPDCGDVVPPPPPPPARTAPPACAVTEPAVWYKGKAEGCQYNPSTDVCIKDAILILPCGCKTATKVAQPVVTKCPQSEGQLNCQTGFMLTTTATNCP</sequence>